<name>K3YMB3_SETIT</name>
<protein>
    <submittedName>
        <fullName evidence="1">Uncharacterized protein</fullName>
    </submittedName>
</protein>
<dbReference type="AlphaFoldDB" id="K3YMB3"/>
<proteinExistence type="predicted"/>
<keyword evidence="2" id="KW-1185">Reference proteome</keyword>
<dbReference type="EnsemblPlants" id="KQL01344">
    <property type="protein sequence ID" value="KQL01344"/>
    <property type="gene ID" value="SETIT_015392mg"/>
</dbReference>
<dbReference type="eggNOG" id="ENOG502R4QJ">
    <property type="taxonomic scope" value="Eukaryota"/>
</dbReference>
<dbReference type="Gramene" id="KQL01344">
    <property type="protein sequence ID" value="KQL01344"/>
    <property type="gene ID" value="SETIT_015392mg"/>
</dbReference>
<evidence type="ECO:0000313" key="2">
    <source>
        <dbReference type="Proteomes" id="UP000004995"/>
    </source>
</evidence>
<organism evidence="1 2">
    <name type="scientific">Setaria italica</name>
    <name type="common">Foxtail millet</name>
    <name type="synonym">Panicum italicum</name>
    <dbReference type="NCBI Taxonomy" id="4555"/>
    <lineage>
        <taxon>Eukaryota</taxon>
        <taxon>Viridiplantae</taxon>
        <taxon>Streptophyta</taxon>
        <taxon>Embryophyta</taxon>
        <taxon>Tracheophyta</taxon>
        <taxon>Spermatophyta</taxon>
        <taxon>Magnoliopsida</taxon>
        <taxon>Liliopsida</taxon>
        <taxon>Poales</taxon>
        <taxon>Poaceae</taxon>
        <taxon>PACMAD clade</taxon>
        <taxon>Panicoideae</taxon>
        <taxon>Panicodae</taxon>
        <taxon>Paniceae</taxon>
        <taxon>Cenchrinae</taxon>
        <taxon>Setaria</taxon>
    </lineage>
</organism>
<dbReference type="HOGENOM" id="CLU_2162809_0_0_1"/>
<reference evidence="1" key="2">
    <citation type="submission" date="2018-08" db="UniProtKB">
        <authorList>
            <consortium name="EnsemblPlants"/>
        </authorList>
    </citation>
    <scope>IDENTIFICATION</scope>
    <source>
        <strain evidence="1">Yugu1</strain>
    </source>
</reference>
<dbReference type="InParanoid" id="K3YMB3"/>
<accession>K3YMB3</accession>
<dbReference type="EMBL" id="AGNK02003698">
    <property type="status" value="NOT_ANNOTATED_CDS"/>
    <property type="molecule type" value="Genomic_DNA"/>
</dbReference>
<dbReference type="Proteomes" id="UP000004995">
    <property type="component" value="Unassembled WGS sequence"/>
</dbReference>
<reference evidence="2" key="1">
    <citation type="journal article" date="2012" name="Nat. Biotechnol.">
        <title>Reference genome sequence of the model plant Setaria.</title>
        <authorList>
            <person name="Bennetzen J.L."/>
            <person name="Schmutz J."/>
            <person name="Wang H."/>
            <person name="Percifield R."/>
            <person name="Hawkins J."/>
            <person name="Pontaroli A.C."/>
            <person name="Estep M."/>
            <person name="Feng L."/>
            <person name="Vaughn J.N."/>
            <person name="Grimwood J."/>
            <person name="Jenkins J."/>
            <person name="Barry K."/>
            <person name="Lindquist E."/>
            <person name="Hellsten U."/>
            <person name="Deshpande S."/>
            <person name="Wang X."/>
            <person name="Wu X."/>
            <person name="Mitros T."/>
            <person name="Triplett J."/>
            <person name="Yang X."/>
            <person name="Ye C.Y."/>
            <person name="Mauro-Herrera M."/>
            <person name="Wang L."/>
            <person name="Li P."/>
            <person name="Sharma M."/>
            <person name="Sharma R."/>
            <person name="Ronald P.C."/>
            <person name="Panaud O."/>
            <person name="Kellogg E.A."/>
            <person name="Brutnell T.P."/>
            <person name="Doust A.N."/>
            <person name="Tuskan G.A."/>
            <person name="Rokhsar D."/>
            <person name="Devos K.M."/>
        </authorList>
    </citation>
    <scope>NUCLEOTIDE SEQUENCE [LARGE SCALE GENOMIC DNA]</scope>
    <source>
        <strain evidence="2">cv. Yugu1</strain>
    </source>
</reference>
<evidence type="ECO:0000313" key="1">
    <source>
        <dbReference type="EnsemblPlants" id="KQL01344"/>
    </source>
</evidence>
<sequence length="120" mass="13361">GTKVNALYNPTVGANIISSSYALTFLGYEPLAPIDKTFRSFSGDLLEWFRVLENMSIGHRGADAILDFHVFKVQDFDILIRHPTENFLLDAPTLGKLDVQLGKETSLKPTPSRHHGRVGH</sequence>